<proteinExistence type="predicted"/>
<comment type="caution">
    <text evidence="3">The sequence shown here is derived from an EMBL/GenBank/DDBJ whole genome shotgun (WGS) entry which is preliminary data.</text>
</comment>
<dbReference type="PANTHER" id="PTHR30006">
    <property type="entry name" value="THIAMINE-BINDING PERIPLASMIC PROTEIN-RELATED"/>
    <property type="match status" value="1"/>
</dbReference>
<evidence type="ECO:0000256" key="1">
    <source>
        <dbReference type="ARBA" id="ARBA00022729"/>
    </source>
</evidence>
<evidence type="ECO:0000313" key="4">
    <source>
        <dbReference type="Proteomes" id="UP001595692"/>
    </source>
</evidence>
<sequence length="367" mass="39820">MKRTIPLLLATTLASSHGLAAAAADLQTLIDAARQEPPLTIYAPSGKIVETAAAFSHKYGVKAEGLKINGAAQLEKMTREFRASNVRGDVVLTGDPAAALAQLLPLGIVENWVPTDIASQLPAANQQPLLVYGDPVVWSYNTEVYHDCPVDNIWALTEPQWQRRVTLQDPLTKASYLDWFNQLEQRYDAQMAAAYQAYYGKPFDTSQGSATEAWVKAFAKNAPLPTDSDGPASEAVGAPGQKTPFIGLISTAKYRDVAKGKLKMAICSQMQPFVGLTTPAFGLIASKTKSPNAARLLLHYLMTEEGIANQTVDGKISGNPTIAPNAQEASGVHKIADRLLSYSATEAISDFDARQRWSDLWRLNFTR</sequence>
<dbReference type="RefSeq" id="WP_377151690.1">
    <property type="nucleotide sequence ID" value="NZ_JBHSAF010000007.1"/>
</dbReference>
<dbReference type="EMBL" id="JBHSAF010000007">
    <property type="protein sequence ID" value="MFC3913384.1"/>
    <property type="molecule type" value="Genomic_DNA"/>
</dbReference>
<organism evidence="3 4">
    <name type="scientific">Pseudaeromonas sharmana</name>
    <dbReference type="NCBI Taxonomy" id="328412"/>
    <lineage>
        <taxon>Bacteria</taxon>
        <taxon>Pseudomonadati</taxon>
        <taxon>Pseudomonadota</taxon>
        <taxon>Gammaproteobacteria</taxon>
        <taxon>Aeromonadales</taxon>
        <taxon>Aeromonadaceae</taxon>
        <taxon>Pseudaeromonas</taxon>
    </lineage>
</organism>
<dbReference type="Proteomes" id="UP001595692">
    <property type="component" value="Unassembled WGS sequence"/>
</dbReference>
<dbReference type="SUPFAM" id="SSF53850">
    <property type="entry name" value="Periplasmic binding protein-like II"/>
    <property type="match status" value="1"/>
</dbReference>
<evidence type="ECO:0000313" key="3">
    <source>
        <dbReference type="EMBL" id="MFC3913384.1"/>
    </source>
</evidence>
<evidence type="ECO:0000256" key="2">
    <source>
        <dbReference type="SAM" id="SignalP"/>
    </source>
</evidence>
<dbReference type="Pfam" id="PF13531">
    <property type="entry name" value="SBP_bac_11"/>
    <property type="match status" value="1"/>
</dbReference>
<protein>
    <submittedName>
        <fullName evidence="3">ABC transporter substrate-binding protein</fullName>
    </submittedName>
</protein>
<name>A0ABV8CN74_9GAMM</name>
<feature type="signal peptide" evidence="2">
    <location>
        <begin position="1"/>
        <end position="22"/>
    </location>
</feature>
<dbReference type="Gene3D" id="3.40.190.10">
    <property type="entry name" value="Periplasmic binding protein-like II"/>
    <property type="match status" value="2"/>
</dbReference>
<gene>
    <name evidence="3" type="ORF">ACFOSS_07905</name>
</gene>
<feature type="chain" id="PRO_5046909965" evidence="2">
    <location>
        <begin position="23"/>
        <end position="367"/>
    </location>
</feature>
<keyword evidence="1 2" id="KW-0732">Signal</keyword>
<keyword evidence="4" id="KW-1185">Reference proteome</keyword>
<accession>A0ABV8CN74</accession>
<dbReference type="PANTHER" id="PTHR30006:SF24">
    <property type="entry name" value="SLL0237 PROTEIN"/>
    <property type="match status" value="1"/>
</dbReference>
<reference evidence="4" key="1">
    <citation type="journal article" date="2019" name="Int. J. Syst. Evol. Microbiol.">
        <title>The Global Catalogue of Microorganisms (GCM) 10K type strain sequencing project: providing services to taxonomists for standard genome sequencing and annotation.</title>
        <authorList>
            <consortium name="The Broad Institute Genomics Platform"/>
            <consortium name="The Broad Institute Genome Sequencing Center for Infectious Disease"/>
            <person name="Wu L."/>
            <person name="Ma J."/>
        </authorList>
    </citation>
    <scope>NUCLEOTIDE SEQUENCE [LARGE SCALE GENOMIC DNA]</scope>
    <source>
        <strain evidence="4">CCUG 54939</strain>
    </source>
</reference>